<dbReference type="RefSeq" id="WP_128936295.1">
    <property type="nucleotide sequence ID" value="NZ_CP022221.1"/>
</dbReference>
<feature type="transmembrane region" description="Helical" evidence="1">
    <location>
        <begin position="71"/>
        <end position="95"/>
    </location>
</feature>
<dbReference type="Proteomes" id="UP000290174">
    <property type="component" value="Unassembled WGS sequence"/>
</dbReference>
<feature type="transmembrane region" description="Helical" evidence="1">
    <location>
        <begin position="32"/>
        <end position="51"/>
    </location>
</feature>
<organism evidence="2 3">
    <name type="scientific">Bradyrhizobium zhanjiangense</name>
    <dbReference type="NCBI Taxonomy" id="1325107"/>
    <lineage>
        <taxon>Bacteria</taxon>
        <taxon>Pseudomonadati</taxon>
        <taxon>Pseudomonadota</taxon>
        <taxon>Alphaproteobacteria</taxon>
        <taxon>Hyphomicrobiales</taxon>
        <taxon>Nitrobacteraceae</taxon>
        <taxon>Bradyrhizobium</taxon>
    </lineage>
</organism>
<keyword evidence="1" id="KW-1133">Transmembrane helix</keyword>
<comment type="caution">
    <text evidence="2">The sequence shown here is derived from an EMBL/GenBank/DDBJ whole genome shotgun (WGS) entry which is preliminary data.</text>
</comment>
<protein>
    <submittedName>
        <fullName evidence="2">Uncharacterized protein</fullName>
    </submittedName>
</protein>
<reference evidence="2 3" key="1">
    <citation type="submission" date="2018-11" db="EMBL/GenBank/DDBJ databases">
        <title>Bradyrhizobium sp. nov., isolated from effective nodules of peanut in China.</title>
        <authorList>
            <person name="Li Y."/>
        </authorList>
    </citation>
    <scope>NUCLEOTIDE SEQUENCE [LARGE SCALE GENOMIC DNA]</scope>
    <source>
        <strain evidence="2 3">CCBAU 51770</strain>
    </source>
</reference>
<accession>A0A4Q0Q6S8</accession>
<feature type="transmembrane region" description="Helical" evidence="1">
    <location>
        <begin position="107"/>
        <end position="127"/>
    </location>
</feature>
<gene>
    <name evidence="2" type="ORF">EAS61_40415</name>
</gene>
<evidence type="ECO:0000313" key="2">
    <source>
        <dbReference type="EMBL" id="RXG83985.1"/>
    </source>
</evidence>
<name>A0A4Q0Q6S8_9BRAD</name>
<keyword evidence="1" id="KW-0472">Membrane</keyword>
<proteinExistence type="predicted"/>
<sequence length="214" mass="22900">MTAGVKAPAQPTPLTDPLRTPDKAIVGQKWSLWKSASIGLLVGAFTLVIQVANGRGFELANYAHARSAGTISYLVGQTLAAPLIFVLIALVRNLFNRRQSKSSASAVAWAATFAALLVGVWLALFVYGEIFFASDDVISGEIRKTFVAGVQSSCVRKQRSISQTATEAQVQGYCTCVSGKAADGTTYRQLRTEPDARALAELRQKMEAVGNSCR</sequence>
<keyword evidence="1" id="KW-0812">Transmembrane</keyword>
<evidence type="ECO:0000313" key="3">
    <source>
        <dbReference type="Proteomes" id="UP000290174"/>
    </source>
</evidence>
<dbReference type="EMBL" id="RKMK01000086">
    <property type="protein sequence ID" value="RXG83985.1"/>
    <property type="molecule type" value="Genomic_DNA"/>
</dbReference>
<dbReference type="AlphaFoldDB" id="A0A4Q0Q6S8"/>
<evidence type="ECO:0000256" key="1">
    <source>
        <dbReference type="SAM" id="Phobius"/>
    </source>
</evidence>